<dbReference type="RefSeq" id="WP_008058095.1">
    <property type="nucleotide sequence ID" value="NZ_AFHG01000029.1"/>
</dbReference>
<dbReference type="InterPro" id="IPR009056">
    <property type="entry name" value="Cyt_c-like_dom"/>
</dbReference>
<feature type="binding site" description="covalent" evidence="4">
    <location>
        <position position="204"/>
    </location>
    <ligand>
        <name>heme c</name>
        <dbReference type="ChEBI" id="CHEBI:61717"/>
        <label>2</label>
    </ligand>
</feature>
<evidence type="ECO:0000256" key="6">
    <source>
        <dbReference type="SAM" id="SignalP"/>
    </source>
</evidence>
<dbReference type="PANTHER" id="PTHR35008:SF4">
    <property type="entry name" value="BLL4482 PROTEIN"/>
    <property type="match status" value="1"/>
</dbReference>
<dbReference type="GO" id="GO:0020037">
    <property type="term" value="F:heme binding"/>
    <property type="evidence" value="ECO:0007669"/>
    <property type="project" value="InterPro"/>
</dbReference>
<feature type="binding site" description="covalent" evidence="4">
    <location>
        <position position="58"/>
    </location>
    <ligand>
        <name>heme c</name>
        <dbReference type="ChEBI" id="CHEBI:61717"/>
        <label>1</label>
    </ligand>
</feature>
<dbReference type="STRING" id="1000565.METUNv1_00286"/>
<gene>
    <name evidence="8" type="ORF">METUNv1_00286</name>
</gene>
<evidence type="ECO:0000256" key="5">
    <source>
        <dbReference type="PIRSR" id="PIRSR000018-51"/>
    </source>
</evidence>
<keyword evidence="6" id="KW-0732">Signal</keyword>
<accession>F5R7S8</accession>
<dbReference type="GO" id="GO:0005506">
    <property type="term" value="F:iron ion binding"/>
    <property type="evidence" value="ECO:0007669"/>
    <property type="project" value="InterPro"/>
</dbReference>
<evidence type="ECO:0000256" key="4">
    <source>
        <dbReference type="PIRSR" id="PIRSR000018-50"/>
    </source>
</evidence>
<dbReference type="SUPFAM" id="SSF46626">
    <property type="entry name" value="Cytochrome c"/>
    <property type="match status" value="3"/>
</dbReference>
<name>F5R7S8_METUF</name>
<dbReference type="PANTHER" id="PTHR35008">
    <property type="entry name" value="BLL4482 PROTEIN-RELATED"/>
    <property type="match status" value="1"/>
</dbReference>
<feature type="binding site" description="axial binding residue" evidence="5">
    <location>
        <position position="59"/>
    </location>
    <ligand>
        <name>heme c</name>
        <dbReference type="ChEBI" id="CHEBI:61717"/>
        <label>1</label>
    </ligand>
    <ligandPart>
        <name>Fe</name>
        <dbReference type="ChEBI" id="CHEBI:18248"/>
    </ligandPart>
</feature>
<keyword evidence="1 4" id="KW-0349">Heme</keyword>
<dbReference type="PROSITE" id="PS51007">
    <property type="entry name" value="CYTC"/>
    <property type="match status" value="3"/>
</dbReference>
<feature type="binding site" description="covalent" evidence="4">
    <location>
        <position position="325"/>
    </location>
    <ligand>
        <name>heme c</name>
        <dbReference type="ChEBI" id="CHEBI:61717"/>
        <label>3</label>
    </ligand>
</feature>
<evidence type="ECO:0000256" key="3">
    <source>
        <dbReference type="ARBA" id="ARBA00023004"/>
    </source>
</evidence>
<proteinExistence type="predicted"/>
<evidence type="ECO:0000256" key="2">
    <source>
        <dbReference type="ARBA" id="ARBA00022723"/>
    </source>
</evidence>
<organism evidence="8 9">
    <name type="scientific">Methyloversatilis universalis (strain ATCC BAA-1314 / DSM 25237 / JCM 13912 / CCUG 52030 / FAM5)</name>
    <dbReference type="NCBI Taxonomy" id="1000565"/>
    <lineage>
        <taxon>Bacteria</taxon>
        <taxon>Pseudomonadati</taxon>
        <taxon>Pseudomonadota</taxon>
        <taxon>Betaproteobacteria</taxon>
        <taxon>Nitrosomonadales</taxon>
        <taxon>Sterolibacteriaceae</taxon>
        <taxon>Methyloversatilis</taxon>
    </lineage>
</organism>
<evidence type="ECO:0000256" key="1">
    <source>
        <dbReference type="ARBA" id="ARBA00022617"/>
    </source>
</evidence>
<dbReference type="PIRSF" id="PIRSF000018">
    <property type="entry name" value="Mb_ADH_cyt_c"/>
    <property type="match status" value="1"/>
</dbReference>
<keyword evidence="3 5" id="KW-0408">Iron</keyword>
<dbReference type="InterPro" id="IPR051459">
    <property type="entry name" value="Cytochrome_c-type_DH"/>
</dbReference>
<dbReference type="GO" id="GO:0016614">
    <property type="term" value="F:oxidoreductase activity, acting on CH-OH group of donors"/>
    <property type="evidence" value="ECO:0007669"/>
    <property type="project" value="InterPro"/>
</dbReference>
<dbReference type="eggNOG" id="COG2010">
    <property type="taxonomic scope" value="Bacteria"/>
</dbReference>
<comment type="caution">
    <text evidence="8">The sequence shown here is derived from an EMBL/GenBank/DDBJ whole genome shotgun (WGS) entry which is preliminary data.</text>
</comment>
<feature type="signal peptide" evidence="6">
    <location>
        <begin position="1"/>
        <end position="21"/>
    </location>
</feature>
<dbReference type="GO" id="GO:0009055">
    <property type="term" value="F:electron transfer activity"/>
    <property type="evidence" value="ECO:0007669"/>
    <property type="project" value="InterPro"/>
</dbReference>
<dbReference type="Gene3D" id="1.10.760.10">
    <property type="entry name" value="Cytochrome c-like domain"/>
    <property type="match status" value="3"/>
</dbReference>
<evidence type="ECO:0000259" key="7">
    <source>
        <dbReference type="PROSITE" id="PS51007"/>
    </source>
</evidence>
<feature type="binding site" description="covalent" evidence="4">
    <location>
        <position position="55"/>
    </location>
    <ligand>
        <name>heme c</name>
        <dbReference type="ChEBI" id="CHEBI:61717"/>
        <label>1</label>
    </ligand>
</feature>
<reference evidence="8 9" key="1">
    <citation type="journal article" date="2011" name="J. Bacteriol.">
        <title>Genome sequence of Methyloversatilis universalis FAM5T, a methylotrophic representative of the order Rhodocyclales.</title>
        <authorList>
            <person name="Kittichotirat W."/>
            <person name="Good N.M."/>
            <person name="Hall R."/>
            <person name="Bringel F."/>
            <person name="Lajus A."/>
            <person name="Medigue C."/>
            <person name="Smalley N.E."/>
            <person name="Beck D."/>
            <person name="Bumgarner R."/>
            <person name="Vuilleumier S."/>
            <person name="Kalyuzhnaya M.G."/>
        </authorList>
    </citation>
    <scope>NUCLEOTIDE SEQUENCE [LARGE SCALE GENOMIC DNA]</scope>
    <source>
        <strain evidence="9">ATCC BAA-1314 / JCM 13912 / FAM5</strain>
    </source>
</reference>
<comment type="cofactor">
    <cofactor evidence="4">
        <name>heme c</name>
        <dbReference type="ChEBI" id="CHEBI:61717"/>
    </cofactor>
    <text evidence="4">Binds 3 heme c groups covalently per subunit.</text>
</comment>
<feature type="chain" id="PRO_5003327093" evidence="6">
    <location>
        <begin position="22"/>
        <end position="422"/>
    </location>
</feature>
<feature type="domain" description="Cytochrome c" evidence="7">
    <location>
        <begin position="312"/>
        <end position="402"/>
    </location>
</feature>
<dbReference type="Pfam" id="PF00034">
    <property type="entry name" value="Cytochrom_C"/>
    <property type="match status" value="3"/>
</dbReference>
<sequence>MKRLTLSALVVAAVAATAVYVALKPAPDTSPASPPGDAPGDLVARGEYLARAGNCLACHTAPGGAPGAGGRAMDTPFGTIYTSNLTSDAKTGLGQWSADDFWNALHDGRGRDGRLLYPAFPYTNYTRVTRADADALFAWLQTLPAVEQPNRAHTLRFPYDTQAALLAWRTLYFKPGVFQPDAGKPAEWNRGAYLVQGLGHCSACHAPRNALGASTDPDALAGGLMPGQNWYAPSLASPHEASVADWPQAEVVALLRDGVTPHATAAGPMAEVVFGSTQYLSDADLNAMAVYLKALPQTRPVKNEVAGVQDELRRERGAQLYADQCADCHGERGEGRPGVWPALAGNRAVTMVPPANAIRTVLGGGYAPATRGNPRPYGMPPFAAALSDDDIAMVVSHIRGSWGNGASPVSSVDVQRLRGNLR</sequence>
<dbReference type="Proteomes" id="UP000005019">
    <property type="component" value="Unassembled WGS sequence"/>
</dbReference>
<dbReference type="GO" id="GO:0016020">
    <property type="term" value="C:membrane"/>
    <property type="evidence" value="ECO:0007669"/>
    <property type="project" value="InterPro"/>
</dbReference>
<feature type="domain" description="Cytochrome c" evidence="7">
    <location>
        <begin position="41"/>
        <end position="144"/>
    </location>
</feature>
<dbReference type="InterPro" id="IPR036909">
    <property type="entry name" value="Cyt_c-like_dom_sf"/>
</dbReference>
<keyword evidence="9" id="KW-1185">Reference proteome</keyword>
<feature type="binding site" description="axial binding residue" evidence="5">
    <location>
        <position position="329"/>
    </location>
    <ligand>
        <name>heme c</name>
        <dbReference type="ChEBI" id="CHEBI:61717"/>
        <label>3</label>
    </ligand>
    <ligandPart>
        <name>Fe</name>
        <dbReference type="ChEBI" id="CHEBI:18248"/>
    </ligandPart>
</feature>
<dbReference type="OrthoDB" id="9809720at2"/>
<feature type="binding site" description="covalent" evidence="4">
    <location>
        <position position="328"/>
    </location>
    <ligand>
        <name>heme c</name>
        <dbReference type="ChEBI" id="CHEBI:61717"/>
        <label>3</label>
    </ligand>
</feature>
<dbReference type="EMBL" id="AFHG01000029">
    <property type="protein sequence ID" value="EGK73115.1"/>
    <property type="molecule type" value="Genomic_DNA"/>
</dbReference>
<keyword evidence="2 5" id="KW-0479">Metal-binding</keyword>
<protein>
    <submittedName>
        <fullName evidence="8">Cytochrome c, class I</fullName>
    </submittedName>
</protein>
<dbReference type="InterPro" id="IPR014353">
    <property type="entry name" value="Membr-bd_ADH_cyt_c"/>
</dbReference>
<dbReference type="AlphaFoldDB" id="F5R7S8"/>
<evidence type="ECO:0000313" key="8">
    <source>
        <dbReference type="EMBL" id="EGK73115.1"/>
    </source>
</evidence>
<feature type="binding site" description="axial binding residue" evidence="5">
    <location>
        <position position="205"/>
    </location>
    <ligand>
        <name>heme c</name>
        <dbReference type="ChEBI" id="CHEBI:61717"/>
        <label>2</label>
    </ligand>
    <ligandPart>
        <name>Fe</name>
        <dbReference type="ChEBI" id="CHEBI:18248"/>
    </ligandPart>
</feature>
<feature type="binding site" description="covalent" evidence="4">
    <location>
        <position position="201"/>
    </location>
    <ligand>
        <name>heme c</name>
        <dbReference type="ChEBI" id="CHEBI:61717"/>
        <label>2</label>
    </ligand>
</feature>
<feature type="domain" description="Cytochrome c" evidence="7">
    <location>
        <begin position="186"/>
        <end position="296"/>
    </location>
</feature>
<evidence type="ECO:0000313" key="9">
    <source>
        <dbReference type="Proteomes" id="UP000005019"/>
    </source>
</evidence>